<reference evidence="2" key="1">
    <citation type="journal article" date="2019" name="Int. J. Syst. Evol. Microbiol.">
        <title>The Global Catalogue of Microorganisms (GCM) 10K type strain sequencing project: providing services to taxonomists for standard genome sequencing and annotation.</title>
        <authorList>
            <consortium name="The Broad Institute Genomics Platform"/>
            <consortium name="The Broad Institute Genome Sequencing Center for Infectious Disease"/>
            <person name="Wu L."/>
            <person name="Ma J."/>
        </authorList>
    </citation>
    <scope>NUCLEOTIDE SEQUENCE [LARGE SCALE GENOMIC DNA]</scope>
    <source>
        <strain evidence="2">KCTC 42248</strain>
    </source>
</reference>
<dbReference type="Proteomes" id="UP001597393">
    <property type="component" value="Unassembled WGS sequence"/>
</dbReference>
<organism evidence="1 2">
    <name type="scientific">Sphingobacterium corticis</name>
    <dbReference type="NCBI Taxonomy" id="1812823"/>
    <lineage>
        <taxon>Bacteria</taxon>
        <taxon>Pseudomonadati</taxon>
        <taxon>Bacteroidota</taxon>
        <taxon>Sphingobacteriia</taxon>
        <taxon>Sphingobacteriales</taxon>
        <taxon>Sphingobacteriaceae</taxon>
        <taxon>Sphingobacterium</taxon>
    </lineage>
</organism>
<sequence>MAEQSEDNLEYMRQIMIGKCKIKSVKETLRQKDAVKKENIESTPRVILKTCCPMNENIKGEIVLTRYEYEAVLEAIEQILIVGTTH</sequence>
<protein>
    <submittedName>
        <fullName evidence="1">Uncharacterized protein</fullName>
    </submittedName>
</protein>
<proteinExistence type="predicted"/>
<keyword evidence="2" id="KW-1185">Reference proteome</keyword>
<evidence type="ECO:0000313" key="2">
    <source>
        <dbReference type="Proteomes" id="UP001597393"/>
    </source>
</evidence>
<accession>A0ABW5NDU3</accession>
<comment type="caution">
    <text evidence="1">The sequence shown here is derived from an EMBL/GenBank/DDBJ whole genome shotgun (WGS) entry which is preliminary data.</text>
</comment>
<dbReference type="RefSeq" id="WP_380866444.1">
    <property type="nucleotide sequence ID" value="NZ_JBHUMA010000003.1"/>
</dbReference>
<name>A0ABW5NDU3_9SPHI</name>
<gene>
    <name evidence="1" type="ORF">ACFSQ3_00165</name>
</gene>
<dbReference type="EMBL" id="JBHUMA010000003">
    <property type="protein sequence ID" value="MFD2597346.1"/>
    <property type="molecule type" value="Genomic_DNA"/>
</dbReference>
<evidence type="ECO:0000313" key="1">
    <source>
        <dbReference type="EMBL" id="MFD2597346.1"/>
    </source>
</evidence>